<accession>A0A0T5VJ09</accession>
<dbReference type="AlphaFoldDB" id="A0A0T5VJ09"/>
<protein>
    <recommendedName>
        <fullName evidence="5">Fimbrillin-A associated anchor protein Mfa1 and Mfa2</fullName>
    </recommendedName>
</protein>
<dbReference type="Pfam" id="PF08842">
    <property type="entry name" value="Mfa2"/>
    <property type="match status" value="1"/>
</dbReference>
<evidence type="ECO:0008006" key="5">
    <source>
        <dbReference type="Google" id="ProtNLM"/>
    </source>
</evidence>
<dbReference type="STRING" id="687842.ASU31_22290"/>
<name>A0A0T5VJ09_9SPHI</name>
<comment type="similarity">
    <text evidence="1">Belongs to the bacteroidetes fimbrillin superfamily. FimB/Mfa2 family.</text>
</comment>
<organism evidence="3 4">
    <name type="scientific">Pedobacter ginsenosidimutans</name>
    <dbReference type="NCBI Taxonomy" id="687842"/>
    <lineage>
        <taxon>Bacteria</taxon>
        <taxon>Pseudomonadati</taxon>
        <taxon>Bacteroidota</taxon>
        <taxon>Sphingobacteriia</taxon>
        <taxon>Sphingobacteriales</taxon>
        <taxon>Sphingobacteriaceae</taxon>
        <taxon>Pedobacter</taxon>
    </lineage>
</organism>
<dbReference type="PROSITE" id="PS51257">
    <property type="entry name" value="PROKAR_LIPOPROTEIN"/>
    <property type="match status" value="1"/>
</dbReference>
<keyword evidence="2" id="KW-0732">Signal</keyword>
<reference evidence="3 4" key="1">
    <citation type="submission" date="2015-11" db="EMBL/GenBank/DDBJ databases">
        <title>Sequence of Pedobacter ginsenosidimutans.</title>
        <authorList>
            <person name="Carson E."/>
            <person name="Keyser V."/>
            <person name="Newman J."/>
            <person name="Miller J."/>
        </authorList>
    </citation>
    <scope>NUCLEOTIDE SEQUENCE [LARGE SCALE GENOMIC DNA]</scope>
    <source>
        <strain evidence="3 4">KACC 14530</strain>
    </source>
</reference>
<dbReference type="InterPro" id="IPR014941">
    <property type="entry name" value="FimB/Mfa2/Mfa3"/>
</dbReference>
<gene>
    <name evidence="3" type="ORF">ASU31_22290</name>
</gene>
<dbReference type="OrthoDB" id="749587at2"/>
<evidence type="ECO:0000313" key="3">
    <source>
        <dbReference type="EMBL" id="KRT13868.1"/>
    </source>
</evidence>
<evidence type="ECO:0000256" key="2">
    <source>
        <dbReference type="SAM" id="SignalP"/>
    </source>
</evidence>
<dbReference type="RefSeq" id="WP_057934466.1">
    <property type="nucleotide sequence ID" value="NZ_LMZQ01000029.1"/>
</dbReference>
<comment type="caution">
    <text evidence="3">The sequence shown here is derived from an EMBL/GenBank/DDBJ whole genome shotgun (WGS) entry which is preliminary data.</text>
</comment>
<evidence type="ECO:0000313" key="4">
    <source>
        <dbReference type="Proteomes" id="UP000051950"/>
    </source>
</evidence>
<feature type="signal peptide" evidence="2">
    <location>
        <begin position="1"/>
        <end position="24"/>
    </location>
</feature>
<keyword evidence="4" id="KW-1185">Reference proteome</keyword>
<dbReference type="EMBL" id="LMZQ01000029">
    <property type="protein sequence ID" value="KRT13868.1"/>
    <property type="molecule type" value="Genomic_DNA"/>
</dbReference>
<proteinExistence type="inferred from homology"/>
<dbReference type="Proteomes" id="UP000051950">
    <property type="component" value="Unassembled WGS sequence"/>
</dbReference>
<sequence>MKTNYFLKRIIFLMLASLAMLSCKKNINEHPEEGGKKQTVKFMVTGANNDLGTAGSAVNAPLKDLIKQLTIVVYQSFTGQEYTRVTQLATDPNFGELSLDLPLNTYNFVAIGSRSLFGINQFYQGATNTVILPFNEGNMQYWQPNQSPSEKLYKTDDTFVATIMNTISANQTINLNMDRIVGKLEVLVEDVANYEVDVNNEATGYLFAAKTSFGSIENDFGYIVNNTKGPISIYILRTDKPLEIEVSGGGKKRSLSVPVYKNKRTVVKGKLLEPIGKVGFSFVINDKWLADTTLVTL</sequence>
<feature type="chain" id="PRO_5006665161" description="Fimbrillin-A associated anchor protein Mfa1 and Mfa2" evidence="2">
    <location>
        <begin position="25"/>
        <end position="297"/>
    </location>
</feature>
<evidence type="ECO:0000256" key="1">
    <source>
        <dbReference type="ARBA" id="ARBA00007248"/>
    </source>
</evidence>